<evidence type="ECO:0000313" key="6">
    <source>
        <dbReference type="EMBL" id="GAB54609.1"/>
    </source>
</evidence>
<dbReference type="InterPro" id="IPR050482">
    <property type="entry name" value="Sensor_HK_TwoCompSys"/>
</dbReference>
<feature type="transmembrane region" description="Helical" evidence="4">
    <location>
        <begin position="76"/>
        <end position="100"/>
    </location>
</feature>
<dbReference type="PANTHER" id="PTHR24421">
    <property type="entry name" value="NITRATE/NITRITE SENSOR PROTEIN NARX-RELATED"/>
    <property type="match status" value="1"/>
</dbReference>
<keyword evidence="4" id="KW-1133">Transmembrane helix</keyword>
<dbReference type="Pfam" id="PF07730">
    <property type="entry name" value="HisKA_3"/>
    <property type="match status" value="1"/>
</dbReference>
<gene>
    <name evidence="6" type="primary">desK</name>
    <name evidence="6" type="ORF">GPUN_0462</name>
</gene>
<evidence type="ECO:0000256" key="3">
    <source>
        <dbReference type="ARBA" id="ARBA00023012"/>
    </source>
</evidence>
<feature type="transmembrane region" description="Helical" evidence="4">
    <location>
        <begin position="12"/>
        <end position="29"/>
    </location>
</feature>
<dbReference type="CDD" id="cd16917">
    <property type="entry name" value="HATPase_UhpB-NarQ-NarX-like"/>
    <property type="match status" value="1"/>
</dbReference>
<keyword evidence="4" id="KW-0472">Membrane</keyword>
<dbReference type="EMBL" id="BAET01000006">
    <property type="protein sequence ID" value="GAB54609.1"/>
    <property type="molecule type" value="Genomic_DNA"/>
</dbReference>
<dbReference type="GO" id="GO:0046983">
    <property type="term" value="F:protein dimerization activity"/>
    <property type="evidence" value="ECO:0007669"/>
    <property type="project" value="InterPro"/>
</dbReference>
<evidence type="ECO:0000256" key="4">
    <source>
        <dbReference type="SAM" id="Phobius"/>
    </source>
</evidence>
<dbReference type="OrthoDB" id="9797605at2"/>
<dbReference type="PANTHER" id="PTHR24421:SF59">
    <property type="entry name" value="OXYGEN SENSOR HISTIDINE KINASE NREB"/>
    <property type="match status" value="1"/>
</dbReference>
<feature type="domain" description="Signal transduction histidine kinase subgroup 3 dimerisation and phosphoacceptor" evidence="5">
    <location>
        <begin position="189"/>
        <end position="251"/>
    </location>
</feature>
<proteinExistence type="predicted"/>
<name>H5T8G8_9ALTE</name>
<reference evidence="6 7" key="2">
    <citation type="journal article" date="2017" name="Antonie Van Leeuwenhoek">
        <title>Rhizobium rhizosphaerae sp. nov., a novel species isolated from rice rhizosphere.</title>
        <authorList>
            <person name="Zhao J.J."/>
            <person name="Zhang J."/>
            <person name="Zhang R.J."/>
            <person name="Zhang C.W."/>
            <person name="Yin H.Q."/>
            <person name="Zhang X.X."/>
        </authorList>
    </citation>
    <scope>NUCLEOTIDE SEQUENCE [LARGE SCALE GENOMIC DNA]</scope>
    <source>
        <strain evidence="6 7">ACAM 611</strain>
    </source>
</reference>
<dbReference type="GO" id="GO:0000155">
    <property type="term" value="F:phosphorelay sensor kinase activity"/>
    <property type="evidence" value="ECO:0007669"/>
    <property type="project" value="InterPro"/>
</dbReference>
<accession>H5T8G8</accession>
<keyword evidence="3" id="KW-0902">Two-component regulatory system</keyword>
<feature type="transmembrane region" description="Helical" evidence="4">
    <location>
        <begin position="36"/>
        <end position="56"/>
    </location>
</feature>
<dbReference type="eggNOG" id="COG4585">
    <property type="taxonomic scope" value="Bacteria"/>
</dbReference>
<dbReference type="EC" id="2.7.13.3" evidence="6"/>
<sequence length="386" mass="44244">MEILKMSAERISATVTWLVVTSFSLWIMWTSQKFSLFHITFALVLCIIYFAIYIRVASEHEPQKPFFQRSTLAITLYFLIIGIYFVIPVFFIAIFMVIFSAVTRYFMTFRQAILISPILALPLFFVFTFYWGQSTVIVNTLLFWTFNIFALVMVDTGLREREARLQAELTTRELKATQSLLNEAVKQGERMRIARNIHDLLGHHLTALTINLQVASRKSEGDVKNSIEQCHQLARLLLSDVREAVSDIRDKGKLDLETSIRSMLEKLPKLSMNLHIDQNIQIDDIQIADAIIKTVQESITNTLKHAHGDSISIKLAYSELTNDSVNQYKQIQLDISNDGKMPNSIYEGNGLRGIRERLAALKGKVDFKVQAGKFYTQLLIPMSQYD</sequence>
<protein>
    <submittedName>
        <fullName evidence="6">Two-component system, NarL family, sensor histidine kinase DesK</fullName>
        <ecNumber evidence="6">2.7.13.3</ecNumber>
    </submittedName>
</protein>
<evidence type="ECO:0000256" key="2">
    <source>
        <dbReference type="ARBA" id="ARBA00022777"/>
    </source>
</evidence>
<comment type="caution">
    <text evidence="6">The sequence shown here is derived from an EMBL/GenBank/DDBJ whole genome shotgun (WGS) entry which is preliminary data.</text>
</comment>
<dbReference type="Gene3D" id="1.20.5.1930">
    <property type="match status" value="1"/>
</dbReference>
<dbReference type="InterPro" id="IPR011712">
    <property type="entry name" value="Sig_transdc_His_kin_sub3_dim/P"/>
</dbReference>
<dbReference type="Gene3D" id="3.30.565.10">
    <property type="entry name" value="Histidine kinase-like ATPase, C-terminal domain"/>
    <property type="match status" value="1"/>
</dbReference>
<dbReference type="InterPro" id="IPR036890">
    <property type="entry name" value="HATPase_C_sf"/>
</dbReference>
<evidence type="ECO:0000259" key="5">
    <source>
        <dbReference type="Pfam" id="PF07730"/>
    </source>
</evidence>
<keyword evidence="2 6" id="KW-0418">Kinase</keyword>
<dbReference type="STRING" id="56804.BAE46_11170"/>
<feature type="transmembrane region" description="Helical" evidence="4">
    <location>
        <begin position="112"/>
        <end position="130"/>
    </location>
</feature>
<evidence type="ECO:0000313" key="7">
    <source>
        <dbReference type="Proteomes" id="UP000053586"/>
    </source>
</evidence>
<dbReference type="RefSeq" id="WP_006002989.1">
    <property type="nucleotide sequence ID" value="NZ_BAET01000006.1"/>
</dbReference>
<feature type="transmembrane region" description="Helical" evidence="4">
    <location>
        <begin position="136"/>
        <end position="154"/>
    </location>
</feature>
<dbReference type="Proteomes" id="UP000053586">
    <property type="component" value="Unassembled WGS sequence"/>
</dbReference>
<keyword evidence="7" id="KW-1185">Reference proteome</keyword>
<reference evidence="6 7" key="1">
    <citation type="journal article" date="2012" name="J. Bacteriol.">
        <title>Genome sequence of proteorhodopsin-containing sea ice bacterium Glaciecola punicea ACAM 611T.</title>
        <authorList>
            <person name="Qin Q.-L."/>
            <person name="Xie B.-B."/>
            <person name="Shu Y.-L."/>
            <person name="Rong J.-C."/>
            <person name="Zhao D.-L."/>
            <person name="Zhang X.-Y."/>
            <person name="Chen X.-L."/>
            <person name="Zhou B.-C."/>
            <person name="Zhanga Y.-Z."/>
        </authorList>
    </citation>
    <scope>NUCLEOTIDE SEQUENCE [LARGE SCALE GENOMIC DNA]</scope>
    <source>
        <strain evidence="6 7">ACAM 611</strain>
    </source>
</reference>
<keyword evidence="1 6" id="KW-0808">Transferase</keyword>
<organism evidence="6 7">
    <name type="scientific">Glaciecola punicea ACAM 611</name>
    <dbReference type="NCBI Taxonomy" id="1121923"/>
    <lineage>
        <taxon>Bacteria</taxon>
        <taxon>Pseudomonadati</taxon>
        <taxon>Pseudomonadota</taxon>
        <taxon>Gammaproteobacteria</taxon>
        <taxon>Alteromonadales</taxon>
        <taxon>Alteromonadaceae</taxon>
        <taxon>Glaciecola</taxon>
    </lineage>
</organism>
<evidence type="ECO:0000256" key="1">
    <source>
        <dbReference type="ARBA" id="ARBA00022679"/>
    </source>
</evidence>
<dbReference type="AlphaFoldDB" id="H5T8G8"/>
<dbReference type="GO" id="GO:0016020">
    <property type="term" value="C:membrane"/>
    <property type="evidence" value="ECO:0007669"/>
    <property type="project" value="InterPro"/>
</dbReference>
<keyword evidence="4" id="KW-0812">Transmembrane</keyword>